<dbReference type="RefSeq" id="WP_063166695.1">
    <property type="nucleotide sequence ID" value="NZ_CP014342.1"/>
</dbReference>
<keyword evidence="1" id="KW-0472">Membrane</keyword>
<protein>
    <submittedName>
        <fullName evidence="2">MFS transporter</fullName>
    </submittedName>
</protein>
<feature type="transmembrane region" description="Helical" evidence="1">
    <location>
        <begin position="46"/>
        <end position="70"/>
    </location>
</feature>
<gene>
    <name evidence="2" type="ORF">GS3922_13000</name>
</gene>
<evidence type="ECO:0000256" key="1">
    <source>
        <dbReference type="SAM" id="Phobius"/>
    </source>
</evidence>
<keyword evidence="1" id="KW-1133">Transmembrane helix</keyword>
<feature type="transmembrane region" description="Helical" evidence="1">
    <location>
        <begin position="21"/>
        <end position="40"/>
    </location>
</feature>
<dbReference type="Proteomes" id="UP000076226">
    <property type="component" value="Chromosome"/>
</dbReference>
<dbReference type="GeneID" id="32406599"/>
<sequence length="82" mass="9180">MRVNKRHEGQEITRMCKWMASVGLIVGTALFLLSFIASAYNKDFFLTIVSLGIIGASMVMFGFGLFMGLLMETYRCNSTENV</sequence>
<keyword evidence="3" id="KW-1185">Reference proteome</keyword>
<evidence type="ECO:0000313" key="2">
    <source>
        <dbReference type="EMBL" id="AMX84507.1"/>
    </source>
</evidence>
<evidence type="ECO:0000313" key="3">
    <source>
        <dbReference type="Proteomes" id="UP000076226"/>
    </source>
</evidence>
<dbReference type="EMBL" id="CP014342">
    <property type="protein sequence ID" value="AMX84507.1"/>
    <property type="molecule type" value="Genomic_DNA"/>
</dbReference>
<name>A0ABM6ADU8_9BACL</name>
<accession>A0ABM6ADU8</accession>
<proteinExistence type="predicted"/>
<keyword evidence="1" id="KW-0812">Transmembrane</keyword>
<reference evidence="2 3" key="1">
    <citation type="submission" date="2016-02" db="EMBL/GenBank/DDBJ databases">
        <title>Complete genome sequence of Geobacillus subterraneus KCTC 3922T.</title>
        <authorList>
            <person name="Lee D.-W."/>
            <person name="Lee Y.-J."/>
            <person name="Lee S.-J."/>
            <person name="Park G.-S."/>
            <person name="Lee S.-J."/>
            <person name="Shin J.-H."/>
        </authorList>
    </citation>
    <scope>NUCLEOTIDE SEQUENCE [LARGE SCALE GENOMIC DNA]</scope>
    <source>
        <strain evidence="2 3">KCTC 3922</strain>
    </source>
</reference>
<organism evidence="2 3">
    <name type="scientific">Geobacillus subterraneus</name>
    <dbReference type="NCBI Taxonomy" id="129338"/>
    <lineage>
        <taxon>Bacteria</taxon>
        <taxon>Bacillati</taxon>
        <taxon>Bacillota</taxon>
        <taxon>Bacilli</taxon>
        <taxon>Bacillales</taxon>
        <taxon>Anoxybacillaceae</taxon>
        <taxon>Geobacillus</taxon>
    </lineage>
</organism>